<reference evidence="2 3" key="1">
    <citation type="submission" date="2013-10" db="EMBL/GenBank/DDBJ databases">
        <title>The Genome Sequence of Acinetobacter brisouii CIP 110357.</title>
        <authorList>
            <consortium name="The Broad Institute Genomics Platform"/>
            <consortium name="The Broad Institute Genome Sequencing Center for Infectious Disease"/>
            <person name="Cerqueira G."/>
            <person name="Feldgarden M."/>
            <person name="Courvalin P."/>
            <person name="Grillot-Courvalin C."/>
            <person name="Clermont D."/>
            <person name="Rocha E."/>
            <person name="Yoon E.-J."/>
            <person name="Nemec A."/>
            <person name="Young S.K."/>
            <person name="Zeng Q."/>
            <person name="Gargeya S."/>
            <person name="Fitzgerald M."/>
            <person name="Abouelleil A."/>
            <person name="Alvarado L."/>
            <person name="Berlin A.M."/>
            <person name="Chapman S.B."/>
            <person name="Gainer-Dewar J."/>
            <person name="Goldberg J."/>
            <person name="Gnerre S."/>
            <person name="Griggs A."/>
            <person name="Gujja S."/>
            <person name="Hansen M."/>
            <person name="Howarth C."/>
            <person name="Imamovic A."/>
            <person name="Ireland A."/>
            <person name="Larimer J."/>
            <person name="McCowan C."/>
            <person name="Murphy C."/>
            <person name="Pearson M."/>
            <person name="Poon T.W."/>
            <person name="Priest M."/>
            <person name="Roberts A."/>
            <person name="Saif S."/>
            <person name="Shea T."/>
            <person name="Sykes S."/>
            <person name="Wortman J."/>
            <person name="Nusbaum C."/>
            <person name="Birren B."/>
        </authorList>
    </citation>
    <scope>NUCLEOTIDE SEQUENCE [LARGE SCALE GENOMIC DNA]</scope>
    <source>
        <strain evidence="2 3">CIP 110357</strain>
    </source>
</reference>
<feature type="signal peptide" evidence="1">
    <location>
        <begin position="1"/>
        <end position="19"/>
    </location>
</feature>
<evidence type="ECO:0000313" key="3">
    <source>
        <dbReference type="Proteomes" id="UP000018418"/>
    </source>
</evidence>
<evidence type="ECO:0000256" key="1">
    <source>
        <dbReference type="SAM" id="SignalP"/>
    </source>
</evidence>
<dbReference type="Proteomes" id="UP000018418">
    <property type="component" value="Unassembled WGS sequence"/>
</dbReference>
<name>V2UAH2_9GAMM</name>
<keyword evidence="1" id="KW-0732">Signal</keyword>
<feature type="chain" id="PRO_5004709915" evidence="1">
    <location>
        <begin position="20"/>
        <end position="101"/>
    </location>
</feature>
<dbReference type="HOGENOM" id="CLU_174533_0_0_6"/>
<dbReference type="RefSeq" id="WP_004899853.1">
    <property type="nucleotide sequence ID" value="NZ_BBTI01000002.1"/>
</dbReference>
<proteinExistence type="predicted"/>
<dbReference type="OrthoDB" id="6693471at2"/>
<protein>
    <submittedName>
        <fullName evidence="2">Uncharacterized protein</fullName>
    </submittedName>
</protein>
<keyword evidence="3" id="KW-1185">Reference proteome</keyword>
<gene>
    <name evidence="2" type="ORF">P255_01938</name>
</gene>
<sequence length="101" mass="10872">MKKLLLALSCTLCSLPVLAKTEHVTVTIKKIEGYGESGDAYTFKATSGKRYMVYNAGGSQPITGERLITQAVKTKQPICLQLAADASQPRMVDAVHAGRCK</sequence>
<evidence type="ECO:0000313" key="2">
    <source>
        <dbReference type="EMBL" id="ESK51423.1"/>
    </source>
</evidence>
<dbReference type="PATRIC" id="fig|1341683.3.peg.1925"/>
<organism evidence="2 3">
    <name type="scientific">Acinetobacter brisouii CIP 110357</name>
    <dbReference type="NCBI Taxonomy" id="1341683"/>
    <lineage>
        <taxon>Bacteria</taxon>
        <taxon>Pseudomonadati</taxon>
        <taxon>Pseudomonadota</taxon>
        <taxon>Gammaproteobacteria</taxon>
        <taxon>Moraxellales</taxon>
        <taxon>Moraxellaceae</taxon>
        <taxon>Acinetobacter</taxon>
    </lineage>
</organism>
<accession>V2UAH2</accession>
<dbReference type="AlphaFoldDB" id="V2UAH2"/>
<comment type="caution">
    <text evidence="2">The sequence shown here is derived from an EMBL/GenBank/DDBJ whole genome shotgun (WGS) entry which is preliminary data.</text>
</comment>
<dbReference type="EMBL" id="AYEU01000006">
    <property type="protein sequence ID" value="ESK51423.1"/>
    <property type="molecule type" value="Genomic_DNA"/>
</dbReference>